<dbReference type="Gene3D" id="2.30.30.40">
    <property type="entry name" value="SH3 Domains"/>
    <property type="match status" value="1"/>
</dbReference>
<dbReference type="Pfam" id="PF01584">
    <property type="entry name" value="CheW"/>
    <property type="match status" value="1"/>
</dbReference>
<dbReference type="GO" id="GO:0005829">
    <property type="term" value="C:cytosol"/>
    <property type="evidence" value="ECO:0007669"/>
    <property type="project" value="TreeGrafter"/>
</dbReference>
<dbReference type="SUPFAM" id="SSF50341">
    <property type="entry name" value="CheW-like"/>
    <property type="match status" value="1"/>
</dbReference>
<dbReference type="RefSeq" id="WP_166161884.1">
    <property type="nucleotide sequence ID" value="NZ_CP049740.1"/>
</dbReference>
<reference evidence="2 3" key="1">
    <citation type="journal article" date="2017" name="Int. J. Syst. Evol. Microbiol.">
        <title>Jeotgalibaca porci sp. nov. and Jeotgalibaca arthritidis sp. nov., isolated from pigs, and emended description of the genus Jeotgalibaca.</title>
        <authorList>
            <person name="Zamora L."/>
            <person name="Perez-Sancho M."/>
            <person name="Dominguez L."/>
            <person name="Fernandez-Garayzabal J.F."/>
            <person name="Vela A.I."/>
        </authorList>
    </citation>
    <scope>NUCLEOTIDE SEQUENCE [LARGE SCALE GENOMIC DNA]</scope>
    <source>
        <strain evidence="2 3">CECT 9157</strain>
    </source>
</reference>
<protein>
    <submittedName>
        <fullName evidence="2">Chemotaxis protein CheW</fullName>
    </submittedName>
</protein>
<dbReference type="EMBL" id="CP049740">
    <property type="protein sequence ID" value="QII81946.1"/>
    <property type="molecule type" value="Genomic_DNA"/>
</dbReference>
<dbReference type="SMART" id="SM00260">
    <property type="entry name" value="CheW"/>
    <property type="match status" value="1"/>
</dbReference>
<name>A0A6G7K9L2_9LACT</name>
<dbReference type="Proteomes" id="UP000501451">
    <property type="component" value="Chromosome"/>
</dbReference>
<dbReference type="GO" id="GO:0006935">
    <property type="term" value="P:chemotaxis"/>
    <property type="evidence" value="ECO:0007669"/>
    <property type="project" value="InterPro"/>
</dbReference>
<dbReference type="Gene3D" id="2.40.50.180">
    <property type="entry name" value="CheA-289, Domain 4"/>
    <property type="match status" value="1"/>
</dbReference>
<keyword evidence="3" id="KW-1185">Reference proteome</keyword>
<dbReference type="KEGG" id="jar:G7057_05435"/>
<feature type="domain" description="CheW-like" evidence="1">
    <location>
        <begin position="1"/>
        <end position="138"/>
    </location>
</feature>
<sequence>MEQFILFEANTQKIALPIQVVERIIEFDKGIAIPDTSDYLMGLHRYNDENLVLIDMNMRLFKTPIQATEDSKIIVVDWKDKKLGLAVDQVTTVQRFESNPNQKQSDENKTKYIVETFQFNDEIILHLDVEQLFQDEASNEIMIVLAK</sequence>
<dbReference type="PANTHER" id="PTHR22617">
    <property type="entry name" value="CHEMOTAXIS SENSOR HISTIDINE KINASE-RELATED"/>
    <property type="match status" value="1"/>
</dbReference>
<evidence type="ECO:0000313" key="2">
    <source>
        <dbReference type="EMBL" id="QII81946.1"/>
    </source>
</evidence>
<dbReference type="AlphaFoldDB" id="A0A6G7K9L2"/>
<organism evidence="2 3">
    <name type="scientific">Jeotgalibaca arthritidis</name>
    <dbReference type="NCBI Taxonomy" id="1868794"/>
    <lineage>
        <taxon>Bacteria</taxon>
        <taxon>Bacillati</taxon>
        <taxon>Bacillota</taxon>
        <taxon>Bacilli</taxon>
        <taxon>Lactobacillales</taxon>
        <taxon>Carnobacteriaceae</taxon>
        <taxon>Jeotgalibaca</taxon>
    </lineage>
</organism>
<dbReference type="GO" id="GO:0007165">
    <property type="term" value="P:signal transduction"/>
    <property type="evidence" value="ECO:0007669"/>
    <property type="project" value="InterPro"/>
</dbReference>
<proteinExistence type="predicted"/>
<evidence type="ECO:0000313" key="3">
    <source>
        <dbReference type="Proteomes" id="UP000501451"/>
    </source>
</evidence>
<accession>A0A6G7K9L2</accession>
<dbReference type="PROSITE" id="PS50851">
    <property type="entry name" value="CHEW"/>
    <property type="match status" value="1"/>
</dbReference>
<dbReference type="InterPro" id="IPR039315">
    <property type="entry name" value="CheW"/>
</dbReference>
<dbReference type="InterPro" id="IPR002545">
    <property type="entry name" value="CheW-lke_dom"/>
</dbReference>
<dbReference type="InterPro" id="IPR036061">
    <property type="entry name" value="CheW-like_dom_sf"/>
</dbReference>
<evidence type="ECO:0000259" key="1">
    <source>
        <dbReference type="PROSITE" id="PS50851"/>
    </source>
</evidence>
<gene>
    <name evidence="2" type="ORF">G7057_05435</name>
</gene>
<dbReference type="PANTHER" id="PTHR22617:SF23">
    <property type="entry name" value="CHEMOTAXIS PROTEIN CHEW"/>
    <property type="match status" value="1"/>
</dbReference>